<evidence type="ECO:0008006" key="4">
    <source>
        <dbReference type="Google" id="ProtNLM"/>
    </source>
</evidence>
<feature type="signal peptide" evidence="1">
    <location>
        <begin position="1"/>
        <end position="27"/>
    </location>
</feature>
<proteinExistence type="predicted"/>
<dbReference type="AlphaFoldDB" id="A0AA40SQ15"/>
<comment type="caution">
    <text evidence="2">The sequence shown here is derived from an EMBL/GenBank/DDBJ whole genome shotgun (WGS) entry which is preliminary data.</text>
</comment>
<sequence>MTRRRIALASAALVAFALALTGCATNAAPAGVLAGEVDVDAAWLDGGRMIALVTWGSSTCVPVATDVTVGVDGGLDVALEDPETDACTADLALRVTPVGVPESIDIAQELDIRVTYEVDGWGETDLDAYDGGTVEPYTPSAAAIDDDVIAILTWGSSSCAPVVASAEFDGETTLVVFETPASDQVCTMDMAPRVTLASAFNADEAATVTLSGGSDFTDPVTIPLVG</sequence>
<feature type="chain" id="PRO_5041208597" description="Lipoprotein" evidence="1">
    <location>
        <begin position="28"/>
        <end position="226"/>
    </location>
</feature>
<dbReference type="Proteomes" id="UP000549113">
    <property type="component" value="Unassembled WGS sequence"/>
</dbReference>
<dbReference type="PROSITE" id="PS51257">
    <property type="entry name" value="PROKAR_LIPOPROTEIN"/>
    <property type="match status" value="1"/>
</dbReference>
<dbReference type="PROSITE" id="PS51318">
    <property type="entry name" value="TAT"/>
    <property type="match status" value="1"/>
</dbReference>
<reference evidence="2 3" key="1">
    <citation type="submission" date="2020-08" db="EMBL/GenBank/DDBJ databases">
        <title>Sequencing the genomes of 1000 actinobacteria strains.</title>
        <authorList>
            <person name="Klenk H.-P."/>
        </authorList>
    </citation>
    <scope>NUCLEOTIDE SEQUENCE [LARGE SCALE GENOMIC DNA]</scope>
    <source>
        <strain evidence="2 3">DSM 19600</strain>
    </source>
</reference>
<dbReference type="RefSeq" id="WP_183499857.1">
    <property type="nucleotide sequence ID" value="NZ_BAABCO010000002.1"/>
</dbReference>
<gene>
    <name evidence="2" type="ORF">BKA10_002094</name>
</gene>
<evidence type="ECO:0000256" key="1">
    <source>
        <dbReference type="SAM" id="SignalP"/>
    </source>
</evidence>
<dbReference type="InterPro" id="IPR006311">
    <property type="entry name" value="TAT_signal"/>
</dbReference>
<protein>
    <recommendedName>
        <fullName evidence="4">Lipoprotein</fullName>
    </recommendedName>
</protein>
<evidence type="ECO:0000313" key="2">
    <source>
        <dbReference type="EMBL" id="MBB4140300.1"/>
    </source>
</evidence>
<keyword evidence="1" id="KW-0732">Signal</keyword>
<name>A0AA40SQ15_9MICO</name>
<accession>A0AA40SQ15</accession>
<organism evidence="2 3">
    <name type="scientific">Microbacterium invictum</name>
    <dbReference type="NCBI Taxonomy" id="515415"/>
    <lineage>
        <taxon>Bacteria</taxon>
        <taxon>Bacillati</taxon>
        <taxon>Actinomycetota</taxon>
        <taxon>Actinomycetes</taxon>
        <taxon>Micrococcales</taxon>
        <taxon>Microbacteriaceae</taxon>
        <taxon>Microbacterium</taxon>
    </lineage>
</organism>
<evidence type="ECO:0000313" key="3">
    <source>
        <dbReference type="Proteomes" id="UP000549113"/>
    </source>
</evidence>
<dbReference type="EMBL" id="JACIFH010000001">
    <property type="protein sequence ID" value="MBB4140300.1"/>
    <property type="molecule type" value="Genomic_DNA"/>
</dbReference>
<keyword evidence="3" id="KW-1185">Reference proteome</keyword>